<keyword evidence="3 6" id="KW-0805">Transcription regulation</keyword>
<sequence>MMKWGRGKPSSPSPSRDSSISHHVFPMSWLSKFKQKGNNSEPKPTKAKPNLACQSMPTPTSLKDGRFYGGDDDDFYWRLSFGEDRVEGEKSKWGSQSDRYHSDNEMAAVSDTRKSRELTRNVLPEIVTCNEVEKERGSEEFEVVRRKAVKDQKLRKTKFEALNLKQIDGLSETKLSSELQQLTEMNIKRLMSMSEKQRKSVYISRKLQRRTKKSGRVRVYSPRMVAKIECKVKALEDMKKAKMKMKKMTKEKAVQQRTAFDSFAVVKSSFDPQKDFRNSMIEMITAKGIWRPEELEELLACYLTLNTDKYHDLIIKVFKQVWVDLNLKHFGSERQNEHHFSMINHFLS</sequence>
<evidence type="ECO:0000256" key="5">
    <source>
        <dbReference type="ARBA" id="ARBA00023242"/>
    </source>
</evidence>
<evidence type="ECO:0000256" key="7">
    <source>
        <dbReference type="SAM" id="Coils"/>
    </source>
</evidence>
<evidence type="ECO:0000259" key="9">
    <source>
        <dbReference type="PROSITE" id="PS51754"/>
    </source>
</evidence>
<comment type="caution">
    <text evidence="10">The sequence shown here is derived from an EMBL/GenBank/DDBJ whole genome shotgun (WGS) entry which is preliminary data.</text>
</comment>
<gene>
    <name evidence="10" type="ORF">TEA_021552</name>
</gene>
<evidence type="ECO:0000256" key="2">
    <source>
        <dbReference type="ARBA" id="ARBA00022491"/>
    </source>
</evidence>
<feature type="region of interest" description="Disordered" evidence="8">
    <location>
        <begin position="1"/>
        <end position="66"/>
    </location>
</feature>
<reference evidence="10 11" key="1">
    <citation type="journal article" date="2018" name="Proc. Natl. Acad. Sci. U.S.A.">
        <title>Draft genome sequence of Camellia sinensis var. sinensis provides insights into the evolution of the tea genome and tea quality.</title>
        <authorList>
            <person name="Wei C."/>
            <person name="Yang H."/>
            <person name="Wang S."/>
            <person name="Zhao J."/>
            <person name="Liu C."/>
            <person name="Gao L."/>
            <person name="Xia E."/>
            <person name="Lu Y."/>
            <person name="Tai Y."/>
            <person name="She G."/>
            <person name="Sun J."/>
            <person name="Cao H."/>
            <person name="Tong W."/>
            <person name="Gao Q."/>
            <person name="Li Y."/>
            <person name="Deng W."/>
            <person name="Jiang X."/>
            <person name="Wang W."/>
            <person name="Chen Q."/>
            <person name="Zhang S."/>
            <person name="Li H."/>
            <person name="Wu J."/>
            <person name="Wang P."/>
            <person name="Li P."/>
            <person name="Shi C."/>
            <person name="Zheng F."/>
            <person name="Jian J."/>
            <person name="Huang B."/>
            <person name="Shan D."/>
            <person name="Shi M."/>
            <person name="Fang C."/>
            <person name="Yue Y."/>
            <person name="Li F."/>
            <person name="Li D."/>
            <person name="Wei S."/>
            <person name="Han B."/>
            <person name="Jiang C."/>
            <person name="Yin Y."/>
            <person name="Xia T."/>
            <person name="Zhang Z."/>
            <person name="Bennetzen J.L."/>
            <person name="Zhao S."/>
            <person name="Wan X."/>
        </authorList>
    </citation>
    <scope>NUCLEOTIDE SEQUENCE [LARGE SCALE GENOMIC DNA]</scope>
    <source>
        <strain evidence="11">cv. Shuchazao</strain>
        <tissue evidence="10">Leaf</tissue>
    </source>
</reference>
<evidence type="ECO:0000256" key="1">
    <source>
        <dbReference type="ARBA" id="ARBA00004123"/>
    </source>
</evidence>
<evidence type="ECO:0000256" key="3">
    <source>
        <dbReference type="ARBA" id="ARBA00023015"/>
    </source>
</evidence>
<feature type="domain" description="OVATE" evidence="9">
    <location>
        <begin position="265"/>
        <end position="324"/>
    </location>
</feature>
<proteinExistence type="predicted"/>
<evidence type="ECO:0000313" key="11">
    <source>
        <dbReference type="Proteomes" id="UP000306102"/>
    </source>
</evidence>
<feature type="coiled-coil region" evidence="7">
    <location>
        <begin position="231"/>
        <end position="258"/>
    </location>
</feature>
<dbReference type="PANTHER" id="PTHR33057:SF82">
    <property type="entry name" value="TRANSCRIPTION REPRESSOR OFP5"/>
    <property type="match status" value="1"/>
</dbReference>
<evidence type="ECO:0000256" key="4">
    <source>
        <dbReference type="ARBA" id="ARBA00023163"/>
    </source>
</evidence>
<keyword evidence="11" id="KW-1185">Reference proteome</keyword>
<evidence type="ECO:0000313" key="10">
    <source>
        <dbReference type="EMBL" id="THG19931.1"/>
    </source>
</evidence>
<comment type="subcellular location">
    <subcellularLocation>
        <location evidence="1 6">Nucleus</location>
    </subcellularLocation>
</comment>
<feature type="compositionally biased region" description="Polar residues" evidence="8">
    <location>
        <begin position="52"/>
        <end position="61"/>
    </location>
</feature>
<dbReference type="AlphaFoldDB" id="A0A4S4EST8"/>
<keyword evidence="4 6" id="KW-0804">Transcription</keyword>
<dbReference type="InterPro" id="IPR038933">
    <property type="entry name" value="Ovate"/>
</dbReference>
<protein>
    <recommendedName>
        <fullName evidence="6">Transcription repressor</fullName>
    </recommendedName>
    <alternativeName>
        <fullName evidence="6">Ovate family protein</fullName>
    </alternativeName>
</protein>
<evidence type="ECO:0000256" key="6">
    <source>
        <dbReference type="RuleBase" id="RU367028"/>
    </source>
</evidence>
<organism evidence="10 11">
    <name type="scientific">Camellia sinensis var. sinensis</name>
    <name type="common">China tea</name>
    <dbReference type="NCBI Taxonomy" id="542762"/>
    <lineage>
        <taxon>Eukaryota</taxon>
        <taxon>Viridiplantae</taxon>
        <taxon>Streptophyta</taxon>
        <taxon>Embryophyta</taxon>
        <taxon>Tracheophyta</taxon>
        <taxon>Spermatophyta</taxon>
        <taxon>Magnoliopsida</taxon>
        <taxon>eudicotyledons</taxon>
        <taxon>Gunneridae</taxon>
        <taxon>Pentapetalae</taxon>
        <taxon>asterids</taxon>
        <taxon>Ericales</taxon>
        <taxon>Theaceae</taxon>
        <taxon>Camellia</taxon>
    </lineage>
</organism>
<keyword evidence="7" id="KW-0175">Coiled coil</keyword>
<evidence type="ECO:0000256" key="8">
    <source>
        <dbReference type="SAM" id="MobiDB-lite"/>
    </source>
</evidence>
<dbReference type="GO" id="GO:0005634">
    <property type="term" value="C:nucleus"/>
    <property type="evidence" value="ECO:0007669"/>
    <property type="project" value="UniProtKB-SubCell"/>
</dbReference>
<dbReference type="NCBIfam" id="TIGR01568">
    <property type="entry name" value="A_thal_3678"/>
    <property type="match status" value="1"/>
</dbReference>
<keyword evidence="5 6" id="KW-0539">Nucleus</keyword>
<dbReference type="Pfam" id="PF04844">
    <property type="entry name" value="Ovate"/>
    <property type="match status" value="1"/>
</dbReference>
<feature type="compositionally biased region" description="Low complexity" evidence="8">
    <location>
        <begin position="9"/>
        <end position="18"/>
    </location>
</feature>
<dbReference type="PANTHER" id="PTHR33057">
    <property type="entry name" value="TRANSCRIPTION REPRESSOR OFP7-RELATED"/>
    <property type="match status" value="1"/>
</dbReference>
<name>A0A4S4EST8_CAMSN</name>
<dbReference type="InterPro" id="IPR006458">
    <property type="entry name" value="Ovate_C"/>
</dbReference>
<comment type="function">
    <text evidence="6">Transcriptional repressor that regulates multiple aspects of plant growth and development.</text>
</comment>
<dbReference type="GO" id="GO:0045892">
    <property type="term" value="P:negative regulation of DNA-templated transcription"/>
    <property type="evidence" value="ECO:0007669"/>
    <property type="project" value="UniProtKB-UniRule"/>
</dbReference>
<dbReference type="Proteomes" id="UP000306102">
    <property type="component" value="Unassembled WGS sequence"/>
</dbReference>
<accession>A0A4S4EST8</accession>
<dbReference type="PROSITE" id="PS51754">
    <property type="entry name" value="OVATE"/>
    <property type="match status" value="1"/>
</dbReference>
<keyword evidence="2 6" id="KW-0678">Repressor</keyword>
<dbReference type="EMBL" id="SDRB02002199">
    <property type="protein sequence ID" value="THG19931.1"/>
    <property type="molecule type" value="Genomic_DNA"/>
</dbReference>